<name>A0A3S0RHD1_9BACI</name>
<keyword evidence="4" id="KW-0597">Phosphoprotein</keyword>
<proteinExistence type="predicted"/>
<comment type="catalytic activity">
    <reaction evidence="1">
        <text>ATP + protein L-histidine = ADP + protein N-phospho-L-histidine.</text>
        <dbReference type="EC" id="2.7.13.3"/>
    </reaction>
</comment>
<dbReference type="PANTHER" id="PTHR43711:SF31">
    <property type="entry name" value="HISTIDINE KINASE"/>
    <property type="match status" value="1"/>
</dbReference>
<dbReference type="InterPro" id="IPR036890">
    <property type="entry name" value="HATPase_C_sf"/>
</dbReference>
<dbReference type="InterPro" id="IPR029016">
    <property type="entry name" value="GAF-like_dom_sf"/>
</dbReference>
<dbReference type="AlphaFoldDB" id="A0A3S0RHD1"/>
<dbReference type="FunFam" id="3.30.565.10:FF:000006">
    <property type="entry name" value="Sensor histidine kinase WalK"/>
    <property type="match status" value="1"/>
</dbReference>
<dbReference type="PROSITE" id="PS50109">
    <property type="entry name" value="HIS_KIN"/>
    <property type="match status" value="1"/>
</dbReference>
<evidence type="ECO:0000313" key="12">
    <source>
        <dbReference type="Proteomes" id="UP000287910"/>
    </source>
</evidence>
<dbReference type="InterPro" id="IPR003594">
    <property type="entry name" value="HATPase_dom"/>
</dbReference>
<evidence type="ECO:0000256" key="2">
    <source>
        <dbReference type="ARBA" id="ARBA00004651"/>
    </source>
</evidence>
<dbReference type="GO" id="GO:0005886">
    <property type="term" value="C:plasma membrane"/>
    <property type="evidence" value="ECO:0007669"/>
    <property type="project" value="UniProtKB-SubCell"/>
</dbReference>
<feature type="domain" description="Histidine kinase" evidence="10">
    <location>
        <begin position="327"/>
        <end position="547"/>
    </location>
</feature>
<dbReference type="EC" id="2.7.13.3" evidence="3"/>
<dbReference type="Gene3D" id="3.30.450.40">
    <property type="match status" value="1"/>
</dbReference>
<sequence>MITLINTIEFQVKEVKPLNKCYFIVDRETLQIRESNICNCAIYQLLKTIYASTQDNIEQADPYATFHPLLKRIINEIDYNMGTASSFEIQFNNQSTIEVKVYLTSENFIILLKDNTKHVQVFDIIEENNQRLTILTEISKEIMQFNEPKKILDSLFERLSSLLDVDFYFNYILDSSNNQIKLMNYHGISKEIAESIEILQFGEAVCGTVAKTQKKIIAEHVDKSDDPKVQLIKGWNIKAYICHPLFAHGKLIGTLSFGSSKRSTFSTDEVELICDICKQVATSLERVFLIANLKETNKALVATNQQLLIEKERADKANKAKTNFLLLMSHELRTPLNSIIGYNELLLTTPNSYLSNNQIKQLEKMLRASNQLKNMINDMLDFVRYDNVSLTFNLRKVDINALIEDCILDAAFFAKSKRVSVDFEVLMNNTDLYIYSDLKRLKQVVTNLLTNAIKYNKDNGNVRISTNVKESILTIEFHDTGKGIEEKELEDIFKPFYRSPSNNPTVEGSGIGLSLSKQIIHELGGSLTVSSKVNVGSTFKITLPLNLY</sequence>
<dbReference type="InterPro" id="IPR005467">
    <property type="entry name" value="His_kinase_dom"/>
</dbReference>
<dbReference type="Gene3D" id="1.10.287.130">
    <property type="match status" value="1"/>
</dbReference>
<dbReference type="Proteomes" id="UP000287910">
    <property type="component" value="Unassembled WGS sequence"/>
</dbReference>
<dbReference type="Pfam" id="PF00512">
    <property type="entry name" value="HisKA"/>
    <property type="match status" value="1"/>
</dbReference>
<dbReference type="SUPFAM" id="SSF55874">
    <property type="entry name" value="ATPase domain of HSP90 chaperone/DNA topoisomerase II/histidine kinase"/>
    <property type="match status" value="1"/>
</dbReference>
<dbReference type="PANTHER" id="PTHR43711">
    <property type="entry name" value="TWO-COMPONENT HISTIDINE KINASE"/>
    <property type="match status" value="1"/>
</dbReference>
<evidence type="ECO:0000256" key="7">
    <source>
        <dbReference type="ARBA" id="ARBA00022777"/>
    </source>
</evidence>
<keyword evidence="6" id="KW-0547">Nucleotide-binding</keyword>
<evidence type="ECO:0000259" key="10">
    <source>
        <dbReference type="PROSITE" id="PS50109"/>
    </source>
</evidence>
<dbReference type="EMBL" id="RYYR01000031">
    <property type="protein sequence ID" value="RUL48623.1"/>
    <property type="molecule type" value="Genomic_DNA"/>
</dbReference>
<dbReference type="Gene3D" id="3.30.565.10">
    <property type="entry name" value="Histidine kinase-like ATPase, C-terminal domain"/>
    <property type="match status" value="1"/>
</dbReference>
<dbReference type="Pfam" id="PF01590">
    <property type="entry name" value="GAF"/>
    <property type="match status" value="1"/>
</dbReference>
<evidence type="ECO:0000256" key="4">
    <source>
        <dbReference type="ARBA" id="ARBA00022553"/>
    </source>
</evidence>
<gene>
    <name evidence="11" type="ORF">EK386_16790</name>
</gene>
<evidence type="ECO:0000256" key="3">
    <source>
        <dbReference type="ARBA" id="ARBA00012438"/>
    </source>
</evidence>
<dbReference type="CDD" id="cd00082">
    <property type="entry name" value="HisKA"/>
    <property type="match status" value="1"/>
</dbReference>
<evidence type="ECO:0000256" key="1">
    <source>
        <dbReference type="ARBA" id="ARBA00000085"/>
    </source>
</evidence>
<evidence type="ECO:0000256" key="5">
    <source>
        <dbReference type="ARBA" id="ARBA00022679"/>
    </source>
</evidence>
<dbReference type="SUPFAM" id="SSF47384">
    <property type="entry name" value="Homodimeric domain of signal transducing histidine kinase"/>
    <property type="match status" value="1"/>
</dbReference>
<dbReference type="GO" id="GO:0000155">
    <property type="term" value="F:phosphorelay sensor kinase activity"/>
    <property type="evidence" value="ECO:0007669"/>
    <property type="project" value="InterPro"/>
</dbReference>
<dbReference type="InterPro" id="IPR003661">
    <property type="entry name" value="HisK_dim/P_dom"/>
</dbReference>
<dbReference type="SMART" id="SM00065">
    <property type="entry name" value="GAF"/>
    <property type="match status" value="1"/>
</dbReference>
<dbReference type="InterPro" id="IPR036097">
    <property type="entry name" value="HisK_dim/P_sf"/>
</dbReference>
<dbReference type="InterPro" id="IPR003018">
    <property type="entry name" value="GAF"/>
</dbReference>
<evidence type="ECO:0000313" key="11">
    <source>
        <dbReference type="EMBL" id="RUL48623.1"/>
    </source>
</evidence>
<comment type="caution">
    <text evidence="11">The sequence shown here is derived from an EMBL/GenBank/DDBJ whole genome shotgun (WGS) entry which is preliminary data.</text>
</comment>
<comment type="subcellular location">
    <subcellularLocation>
        <location evidence="2">Cell membrane</location>
        <topology evidence="2">Multi-pass membrane protein</topology>
    </subcellularLocation>
</comment>
<dbReference type="InterPro" id="IPR004358">
    <property type="entry name" value="Sig_transdc_His_kin-like_C"/>
</dbReference>
<protein>
    <recommendedName>
        <fullName evidence="3">histidine kinase</fullName>
        <ecNumber evidence="3">2.7.13.3</ecNumber>
    </recommendedName>
</protein>
<evidence type="ECO:0000256" key="8">
    <source>
        <dbReference type="ARBA" id="ARBA00022840"/>
    </source>
</evidence>
<evidence type="ECO:0000256" key="6">
    <source>
        <dbReference type="ARBA" id="ARBA00022741"/>
    </source>
</evidence>
<dbReference type="GO" id="GO:0005524">
    <property type="term" value="F:ATP binding"/>
    <property type="evidence" value="ECO:0007669"/>
    <property type="project" value="UniProtKB-KW"/>
</dbReference>
<dbReference type="SMART" id="SM00387">
    <property type="entry name" value="HATPase_c"/>
    <property type="match status" value="1"/>
</dbReference>
<keyword evidence="5" id="KW-0808">Transferase</keyword>
<keyword evidence="9" id="KW-0902">Two-component regulatory system</keyword>
<dbReference type="PRINTS" id="PR00344">
    <property type="entry name" value="BCTRLSENSOR"/>
</dbReference>
<evidence type="ECO:0000256" key="9">
    <source>
        <dbReference type="ARBA" id="ARBA00023012"/>
    </source>
</evidence>
<dbReference type="InterPro" id="IPR050736">
    <property type="entry name" value="Sensor_HK_Regulatory"/>
</dbReference>
<organism evidence="11 12">
    <name type="scientific">Lysinibacillus antri</name>
    <dbReference type="NCBI Taxonomy" id="2498145"/>
    <lineage>
        <taxon>Bacteria</taxon>
        <taxon>Bacillati</taxon>
        <taxon>Bacillota</taxon>
        <taxon>Bacilli</taxon>
        <taxon>Bacillales</taxon>
        <taxon>Bacillaceae</taxon>
        <taxon>Lysinibacillus</taxon>
    </lineage>
</organism>
<reference evidence="11 12" key="1">
    <citation type="submission" date="2018-12" db="EMBL/GenBank/DDBJ databases">
        <title>Lysinibacillus antri sp. nov., isolated from a cave soil.</title>
        <authorList>
            <person name="Narsing Rao M.P."/>
            <person name="Zhang H."/>
            <person name="Dong Z.-Y."/>
            <person name="Niu X.-K."/>
            <person name="Zhang K."/>
            <person name="Fang B.-Z."/>
            <person name="Kang Y.-Q."/>
            <person name="Xiao M."/>
            <person name="Li W.-J."/>
        </authorList>
    </citation>
    <scope>NUCLEOTIDE SEQUENCE [LARGE SCALE GENOMIC DNA]</scope>
    <source>
        <strain evidence="11 12">SYSU K30002</strain>
    </source>
</reference>
<keyword evidence="7 11" id="KW-0418">Kinase</keyword>
<dbReference type="SMART" id="SM00388">
    <property type="entry name" value="HisKA"/>
    <property type="match status" value="1"/>
</dbReference>
<keyword evidence="8" id="KW-0067">ATP-binding</keyword>
<dbReference type="SUPFAM" id="SSF55781">
    <property type="entry name" value="GAF domain-like"/>
    <property type="match status" value="1"/>
</dbReference>
<keyword evidence="12" id="KW-1185">Reference proteome</keyword>
<dbReference type="Pfam" id="PF02518">
    <property type="entry name" value="HATPase_c"/>
    <property type="match status" value="1"/>
</dbReference>
<accession>A0A3S0RHD1</accession>